<dbReference type="Pfam" id="PF12000">
    <property type="entry name" value="Glyco_trans_4_3"/>
    <property type="match status" value="1"/>
</dbReference>
<proteinExistence type="predicted"/>
<evidence type="ECO:0000313" key="5">
    <source>
        <dbReference type="Proteomes" id="UP001597314"/>
    </source>
</evidence>
<gene>
    <name evidence="4" type="ORF">ACFSOX_16125</name>
</gene>
<evidence type="ECO:0000313" key="4">
    <source>
        <dbReference type="EMBL" id="MFD2183684.1"/>
    </source>
</evidence>
<name>A0ABW5AL62_9BRAD</name>
<dbReference type="Proteomes" id="UP001597314">
    <property type="component" value="Unassembled WGS sequence"/>
</dbReference>
<organism evidence="4 5">
    <name type="scientific">Rhodoplanes azumiensis</name>
    <dbReference type="NCBI Taxonomy" id="1897628"/>
    <lineage>
        <taxon>Bacteria</taxon>
        <taxon>Pseudomonadati</taxon>
        <taxon>Pseudomonadota</taxon>
        <taxon>Alphaproteobacteria</taxon>
        <taxon>Hyphomicrobiales</taxon>
        <taxon>Nitrobacteraceae</taxon>
        <taxon>Rhodoplanes</taxon>
    </lineage>
</organism>
<comment type="caution">
    <text evidence="4">The sequence shown here is derived from an EMBL/GenBank/DDBJ whole genome shotgun (WGS) entry which is preliminary data.</text>
</comment>
<dbReference type="EMBL" id="JBHUIW010000019">
    <property type="protein sequence ID" value="MFD2183684.1"/>
    <property type="molecule type" value="Genomic_DNA"/>
</dbReference>
<reference evidence="5" key="1">
    <citation type="journal article" date="2019" name="Int. J. Syst. Evol. Microbiol.">
        <title>The Global Catalogue of Microorganisms (GCM) 10K type strain sequencing project: providing services to taxonomists for standard genome sequencing and annotation.</title>
        <authorList>
            <consortium name="The Broad Institute Genomics Platform"/>
            <consortium name="The Broad Institute Genome Sequencing Center for Infectious Disease"/>
            <person name="Wu L."/>
            <person name="Ma J."/>
        </authorList>
    </citation>
    <scope>NUCLEOTIDE SEQUENCE [LARGE SCALE GENOMIC DNA]</scope>
    <source>
        <strain evidence="5">CGMCC 1.6774</strain>
    </source>
</reference>
<dbReference type="SUPFAM" id="SSF53756">
    <property type="entry name" value="UDP-Glycosyltransferase/glycogen phosphorylase"/>
    <property type="match status" value="1"/>
</dbReference>
<evidence type="ECO:0000259" key="3">
    <source>
        <dbReference type="Pfam" id="PF12000"/>
    </source>
</evidence>
<feature type="domain" description="Glycosyl transferase family 4" evidence="3">
    <location>
        <begin position="26"/>
        <end position="193"/>
    </location>
</feature>
<dbReference type="InterPro" id="IPR022623">
    <property type="entry name" value="Glyco_trans_4"/>
</dbReference>
<keyword evidence="1 4" id="KW-0328">Glycosyltransferase</keyword>
<keyword evidence="2 4" id="KW-0808">Transferase</keyword>
<dbReference type="GO" id="GO:0016757">
    <property type="term" value="F:glycosyltransferase activity"/>
    <property type="evidence" value="ECO:0007669"/>
    <property type="project" value="UniProtKB-KW"/>
</dbReference>
<evidence type="ECO:0000256" key="2">
    <source>
        <dbReference type="ARBA" id="ARBA00022679"/>
    </source>
</evidence>
<dbReference type="Pfam" id="PF13692">
    <property type="entry name" value="Glyco_trans_1_4"/>
    <property type="match status" value="1"/>
</dbReference>
<dbReference type="RefSeq" id="WP_378478835.1">
    <property type="nucleotide sequence ID" value="NZ_JBHUIW010000019.1"/>
</dbReference>
<dbReference type="PANTHER" id="PTHR12526:SF510">
    <property type="entry name" value="D-INOSITOL 3-PHOSPHATE GLYCOSYLTRANSFERASE"/>
    <property type="match status" value="1"/>
</dbReference>
<keyword evidence="5" id="KW-1185">Reference proteome</keyword>
<evidence type="ECO:0000256" key="1">
    <source>
        <dbReference type="ARBA" id="ARBA00022676"/>
    </source>
</evidence>
<dbReference type="PANTHER" id="PTHR12526">
    <property type="entry name" value="GLYCOSYLTRANSFERASE"/>
    <property type="match status" value="1"/>
</dbReference>
<protein>
    <submittedName>
        <fullName evidence="4">Glycosyltransferase</fullName>
        <ecNumber evidence="4">2.4.-.-</ecNumber>
    </submittedName>
</protein>
<sequence length="405" mass="44603">MNVLFVHNNFPAQFGAVAQALAREQGVRVAAIGSPTARPVPGVTVLRYDDARRADPAVVHPFARRFETECRRAEQVLYAATALRASGFVPDVVVAHPGWGETLPLREAFPTARHIVYCEFYYAAEGGDVGFDPEFPGYGLDGRVAIDMKNAATLLALAGRARGVSPTRWQRSTYPESLQPLIEVVHEGIDTTRATPDPVATVVLPDGRRLRVGDEVITFVARNLEPLRGYHVFMRSLPRVLAARPNARVLIVGADGPGYGLRPPPGTTWKARFLDEVAPRLDRERVHFLGPVAHDVFLDVLRVSSAHVYLTYPFVLSWSLLEAMSAGCLVIASDTPPLREVIDGDTGVLVPFFDVPRLADTVVEALAAPERFRPLRAAARRRVTAHYDRDRVCVPRMLRLVRGEA</sequence>
<accession>A0ABW5AL62</accession>
<dbReference type="EC" id="2.4.-.-" evidence="4"/>
<dbReference type="Gene3D" id="3.40.50.2000">
    <property type="entry name" value="Glycogen Phosphorylase B"/>
    <property type="match status" value="2"/>
</dbReference>